<dbReference type="PANTHER" id="PTHR12191:SF37">
    <property type="entry name" value="ZINC TRANSPORTER FOI"/>
    <property type="match status" value="1"/>
</dbReference>
<protein>
    <submittedName>
        <fullName evidence="4">Pecanex-like protein</fullName>
    </submittedName>
</protein>
<sequence length="518" mass="57582">MLSWYPAADLWRLTEPEFLDLCPTLVYLLHSRLQPARSTADPASRPVAPGRSWAAWPPFFISAAFMRTRFYTLVVQFLIALAVGLSAVTPSLHLLPHRPVPRRRFTNTTHKEERESGGLDHMATMYRCLTAPDWHLLFLRDRANHRAVPRTGAAARRSSSRRPRVRHLRGGSGRGSEAAEAAADDLTVEFLHDCNRLHRQRSRSAAAAANASRQRHQRNNARAAASAPACLRQPRRTSSKQRNNHHTDNQHNDSEKPKDAGPRGGRPGIRAHQPVHQRRFRRPPTAASRVAGGPAGSTRRRSQLTFDDDRCANGDDADESEGRGARARAHGHSHSHTTGAGLDCHHWTDGLHNFCDGMALGAARSPRCRLRGVHRCGRLLSRLPHELADFAVLLQAGMSVRMPCCEPGVQPVCLLGHGLPVCLLARVPTNWVFMVTAGSFCYICSGDMMPETSPTEKSSRGPGPCVRFFCRIWASHRRGIMLLISLYEHKIIKLAVWLIKQSMLLVLLSLNAKLLLLS</sequence>
<evidence type="ECO:0000313" key="4">
    <source>
        <dbReference type="WBParaSite" id="maker-unitig_20663-snap-gene-0.2-mRNA-1"/>
    </source>
</evidence>
<feature type="compositionally biased region" description="Basic residues" evidence="1">
    <location>
        <begin position="158"/>
        <end position="169"/>
    </location>
</feature>
<dbReference type="GO" id="GO:0005385">
    <property type="term" value="F:zinc ion transmembrane transporter activity"/>
    <property type="evidence" value="ECO:0007669"/>
    <property type="project" value="TreeGrafter"/>
</dbReference>
<accession>A0A1I8F638</accession>
<feature type="compositionally biased region" description="Low complexity" evidence="1">
    <location>
        <begin position="203"/>
        <end position="212"/>
    </location>
</feature>
<dbReference type="PANTHER" id="PTHR12191">
    <property type="entry name" value="SOLUTE CARRIER FAMILY 39"/>
    <property type="match status" value="1"/>
</dbReference>
<dbReference type="WBParaSite" id="maker-unitig_20663-snap-gene-0.2-mRNA-1">
    <property type="protein sequence ID" value="maker-unitig_20663-snap-gene-0.2-mRNA-1"/>
    <property type="gene ID" value="maker-unitig_20663-snap-gene-0.2"/>
</dbReference>
<feature type="compositionally biased region" description="Basic and acidic residues" evidence="1">
    <location>
        <begin position="245"/>
        <end position="261"/>
    </location>
</feature>
<feature type="transmembrane region" description="Helical" evidence="2">
    <location>
        <begin position="70"/>
        <end position="95"/>
    </location>
</feature>
<reference evidence="4" key="1">
    <citation type="submission" date="2016-11" db="UniProtKB">
        <authorList>
            <consortium name="WormBaseParasite"/>
        </authorList>
    </citation>
    <scope>IDENTIFICATION</scope>
</reference>
<keyword evidence="2" id="KW-0472">Membrane</keyword>
<feature type="region of interest" description="Disordered" evidence="1">
    <location>
        <begin position="147"/>
        <end position="180"/>
    </location>
</feature>
<feature type="compositionally biased region" description="Basic residues" evidence="1">
    <location>
        <begin position="325"/>
        <end position="335"/>
    </location>
</feature>
<evidence type="ECO:0000256" key="1">
    <source>
        <dbReference type="SAM" id="MobiDB-lite"/>
    </source>
</evidence>
<proteinExistence type="predicted"/>
<keyword evidence="2" id="KW-0812">Transmembrane</keyword>
<evidence type="ECO:0000256" key="2">
    <source>
        <dbReference type="SAM" id="Phobius"/>
    </source>
</evidence>
<feature type="compositionally biased region" description="Basic residues" evidence="1">
    <location>
        <begin position="233"/>
        <end position="244"/>
    </location>
</feature>
<dbReference type="InterPro" id="IPR050799">
    <property type="entry name" value="ZIP_Transporter"/>
</dbReference>
<dbReference type="Proteomes" id="UP000095280">
    <property type="component" value="Unplaced"/>
</dbReference>
<name>A0A1I8F638_9PLAT</name>
<dbReference type="GO" id="GO:0140410">
    <property type="term" value="F:monoatomic cation:bicarbonate symporter activity"/>
    <property type="evidence" value="ECO:0007669"/>
    <property type="project" value="TreeGrafter"/>
</dbReference>
<dbReference type="GO" id="GO:0005886">
    <property type="term" value="C:plasma membrane"/>
    <property type="evidence" value="ECO:0007669"/>
    <property type="project" value="TreeGrafter"/>
</dbReference>
<keyword evidence="2" id="KW-1133">Transmembrane helix</keyword>
<feature type="region of interest" description="Disordered" evidence="1">
    <location>
        <begin position="202"/>
        <end position="338"/>
    </location>
</feature>
<dbReference type="GO" id="GO:0071578">
    <property type="term" value="P:zinc ion import across plasma membrane"/>
    <property type="evidence" value="ECO:0007669"/>
    <property type="project" value="TreeGrafter"/>
</dbReference>
<keyword evidence="3" id="KW-1185">Reference proteome</keyword>
<evidence type="ECO:0000313" key="3">
    <source>
        <dbReference type="Proteomes" id="UP000095280"/>
    </source>
</evidence>
<dbReference type="GO" id="GO:0030003">
    <property type="term" value="P:intracellular monoatomic cation homeostasis"/>
    <property type="evidence" value="ECO:0007669"/>
    <property type="project" value="TreeGrafter"/>
</dbReference>
<dbReference type="AlphaFoldDB" id="A0A1I8F638"/>
<feature type="compositionally biased region" description="Basic residues" evidence="1">
    <location>
        <begin position="273"/>
        <end position="282"/>
    </location>
</feature>
<organism evidence="3 4">
    <name type="scientific">Macrostomum lignano</name>
    <dbReference type="NCBI Taxonomy" id="282301"/>
    <lineage>
        <taxon>Eukaryota</taxon>
        <taxon>Metazoa</taxon>
        <taxon>Spiralia</taxon>
        <taxon>Lophotrochozoa</taxon>
        <taxon>Platyhelminthes</taxon>
        <taxon>Rhabditophora</taxon>
        <taxon>Macrostomorpha</taxon>
        <taxon>Macrostomida</taxon>
        <taxon>Macrostomidae</taxon>
        <taxon>Macrostomum</taxon>
    </lineage>
</organism>